<feature type="chain" id="PRO_5011638828" description="DNA breaking-rejoining protein" evidence="1">
    <location>
        <begin position="22"/>
        <end position="134"/>
    </location>
</feature>
<dbReference type="EMBL" id="FNNZ01000005">
    <property type="protein sequence ID" value="SDW52649.1"/>
    <property type="molecule type" value="Genomic_DNA"/>
</dbReference>
<name>A0A1H2UAK3_THIRO</name>
<reference evidence="3" key="1">
    <citation type="submission" date="2016-10" db="EMBL/GenBank/DDBJ databases">
        <authorList>
            <person name="Varghese N."/>
            <person name="Submissions S."/>
        </authorList>
    </citation>
    <scope>NUCLEOTIDE SEQUENCE [LARGE SCALE GENOMIC DNA]</scope>
    <source>
        <strain evidence="3">DSM 217</strain>
    </source>
</reference>
<keyword evidence="1" id="KW-0732">Signal</keyword>
<proteinExistence type="predicted"/>
<evidence type="ECO:0000256" key="1">
    <source>
        <dbReference type="SAM" id="SignalP"/>
    </source>
</evidence>
<accession>A0A1H2UAK3</accession>
<protein>
    <recommendedName>
        <fullName evidence="4">DNA breaking-rejoining protein</fullName>
    </recommendedName>
</protein>
<evidence type="ECO:0000313" key="2">
    <source>
        <dbReference type="EMBL" id="SDW52649.1"/>
    </source>
</evidence>
<dbReference type="Gene3D" id="2.60.120.380">
    <property type="match status" value="1"/>
</dbReference>
<organism evidence="2 3">
    <name type="scientific">Thiocapsa roseopersicina</name>
    <dbReference type="NCBI Taxonomy" id="1058"/>
    <lineage>
        <taxon>Bacteria</taxon>
        <taxon>Pseudomonadati</taxon>
        <taxon>Pseudomonadota</taxon>
        <taxon>Gammaproteobacteria</taxon>
        <taxon>Chromatiales</taxon>
        <taxon>Chromatiaceae</taxon>
        <taxon>Thiocapsa</taxon>
    </lineage>
</organism>
<dbReference type="RefSeq" id="WP_093029539.1">
    <property type="nucleotide sequence ID" value="NZ_FNNZ01000005.1"/>
</dbReference>
<evidence type="ECO:0008006" key="4">
    <source>
        <dbReference type="Google" id="ProtNLM"/>
    </source>
</evidence>
<feature type="signal peptide" evidence="1">
    <location>
        <begin position="1"/>
        <end position="21"/>
    </location>
</feature>
<dbReference type="AlphaFoldDB" id="A0A1H2UAK3"/>
<sequence>MMKNLLMALGVALLVSAAAVADDTRTERVHFKKGATSATVEDTIKGYQSVDYVLGARAGQSMNVSMATDNSANYFNILAPGKNDEAMFIGSTSGNQFEGALPANGDYKIRVYLMRSAARRGEAANYRLEMIIND</sequence>
<dbReference type="Proteomes" id="UP000198816">
    <property type="component" value="Unassembled WGS sequence"/>
</dbReference>
<dbReference type="OrthoDB" id="964913at2"/>
<dbReference type="STRING" id="1058.SAMN05421783_10520"/>
<evidence type="ECO:0000313" key="3">
    <source>
        <dbReference type="Proteomes" id="UP000198816"/>
    </source>
</evidence>
<gene>
    <name evidence="2" type="ORF">SAMN05421783_10520</name>
</gene>
<keyword evidence="3" id="KW-1185">Reference proteome</keyword>